<dbReference type="GO" id="GO:0160107">
    <property type="term" value="F:tRNA (adenine(58)-N1)-methyltransferase activity"/>
    <property type="evidence" value="ECO:0007669"/>
    <property type="project" value="InterPro"/>
</dbReference>
<keyword evidence="2" id="KW-0808">Transferase</keyword>
<dbReference type="InterPro" id="IPR029063">
    <property type="entry name" value="SAM-dependent_MTases_sf"/>
</dbReference>
<keyword evidence="6" id="KW-1185">Reference proteome</keyword>
<dbReference type="KEGG" id="manq:L1994_03575"/>
<dbReference type="InterPro" id="IPR001737">
    <property type="entry name" value="KsgA/Erm"/>
</dbReference>
<dbReference type="Gene3D" id="3.10.330.20">
    <property type="match status" value="1"/>
</dbReference>
<dbReference type="GeneID" id="79949447"/>
<dbReference type="InterPro" id="IPR014816">
    <property type="entry name" value="tRNA_MeTrfase_Gcd14"/>
</dbReference>
<dbReference type="PROSITE" id="PS51620">
    <property type="entry name" value="SAM_TRM61"/>
    <property type="match status" value="1"/>
</dbReference>
<dbReference type="SUPFAM" id="SSF53335">
    <property type="entry name" value="S-adenosyl-L-methionine-dependent methyltransferases"/>
    <property type="match status" value="1"/>
</dbReference>
<dbReference type="AlphaFoldDB" id="A0AAF0JM57"/>
<dbReference type="GO" id="GO:0031515">
    <property type="term" value="C:tRNA (m1A) methyltransferase complex"/>
    <property type="evidence" value="ECO:0007669"/>
    <property type="project" value="InterPro"/>
</dbReference>
<gene>
    <name evidence="5" type="ORF">L1994_03575</name>
</gene>
<evidence type="ECO:0000256" key="1">
    <source>
        <dbReference type="ARBA" id="ARBA00022603"/>
    </source>
</evidence>
<name>A0AAF0JM57_9EURY</name>
<keyword evidence="4" id="KW-0694">RNA-binding</keyword>
<evidence type="ECO:0000256" key="3">
    <source>
        <dbReference type="ARBA" id="ARBA00022691"/>
    </source>
</evidence>
<organism evidence="5 6">
    <name type="scientific">Methanomicrobium antiquum</name>
    <dbReference type="NCBI Taxonomy" id="487686"/>
    <lineage>
        <taxon>Archaea</taxon>
        <taxon>Methanobacteriati</taxon>
        <taxon>Methanobacteriota</taxon>
        <taxon>Stenosarchaea group</taxon>
        <taxon>Methanomicrobia</taxon>
        <taxon>Methanomicrobiales</taxon>
        <taxon>Methanomicrobiaceae</taxon>
        <taxon>Methanomicrobium</taxon>
    </lineage>
</organism>
<dbReference type="CDD" id="cd02440">
    <property type="entry name" value="AdoMet_MTases"/>
    <property type="match status" value="1"/>
</dbReference>
<evidence type="ECO:0000313" key="6">
    <source>
        <dbReference type="Proteomes" id="UP001218895"/>
    </source>
</evidence>
<evidence type="ECO:0000256" key="4">
    <source>
        <dbReference type="ARBA" id="ARBA00022884"/>
    </source>
</evidence>
<dbReference type="PANTHER" id="PTHR12133">
    <property type="entry name" value="TRNA (ADENINE(58)-N(1))-METHYLTRANSFERASE"/>
    <property type="match status" value="1"/>
</dbReference>
<accession>A0AAF0JM57</accession>
<dbReference type="EMBL" id="CP091092">
    <property type="protein sequence ID" value="WFN37479.1"/>
    <property type="molecule type" value="Genomic_DNA"/>
</dbReference>
<keyword evidence="3" id="KW-0949">S-adenosyl-L-methionine</keyword>
<dbReference type="Pfam" id="PF00398">
    <property type="entry name" value="RrnaAD"/>
    <property type="match status" value="1"/>
</dbReference>
<reference evidence="5" key="1">
    <citation type="submission" date="2022-01" db="EMBL/GenBank/DDBJ databases">
        <title>Complete genome of Methanomicrobium antiquum DSM 21220.</title>
        <authorList>
            <person name="Chen S.-C."/>
            <person name="You Y.-T."/>
            <person name="Zhou Y.-Z."/>
            <person name="Lai M.-C."/>
        </authorList>
    </citation>
    <scope>NUCLEOTIDE SEQUENCE</scope>
    <source>
        <strain evidence="5">DSM 21220</strain>
    </source>
</reference>
<evidence type="ECO:0000256" key="2">
    <source>
        <dbReference type="ARBA" id="ARBA00022679"/>
    </source>
</evidence>
<sequence length="241" mass="26981">MISENERVLLSGEKREFFVRAHDKELSTDKGIIKLSELIGMNSGDIIYTHLNKPFKVIVPRPVDYYSYAKRTGAPMPPKDIGMVIAYTGMNKKDVVLEAGTGSAVATIYFGNIAEKVVSYEKREEFSAVCKKNIEDAGLLNVEVIAGDILQAEGLYDIVHLDMQIEKEHVLHAHSLLKSGGYLSTYTPFLEQTFCVMDAAEGLFSEVVCHELIEREISRTERGTRPSTRVCHTGYITICRK</sequence>
<protein>
    <submittedName>
        <fullName evidence="5">Protein-L-isoaspartate carboxylmethyltransferase</fullName>
    </submittedName>
</protein>
<dbReference type="Proteomes" id="UP001218895">
    <property type="component" value="Chromosome"/>
</dbReference>
<keyword evidence="1" id="KW-0489">Methyltransferase</keyword>
<dbReference type="RefSeq" id="WP_278100321.1">
    <property type="nucleotide sequence ID" value="NZ_CP091092.1"/>
</dbReference>
<proteinExistence type="predicted"/>
<evidence type="ECO:0000313" key="5">
    <source>
        <dbReference type="EMBL" id="WFN37479.1"/>
    </source>
</evidence>
<dbReference type="GO" id="GO:0003723">
    <property type="term" value="F:RNA binding"/>
    <property type="evidence" value="ECO:0007669"/>
    <property type="project" value="UniProtKB-KW"/>
</dbReference>
<dbReference type="Gene3D" id="3.40.50.150">
    <property type="entry name" value="Vaccinia Virus protein VP39"/>
    <property type="match status" value="1"/>
</dbReference>
<dbReference type="GO" id="GO:0030488">
    <property type="term" value="P:tRNA methylation"/>
    <property type="evidence" value="ECO:0007669"/>
    <property type="project" value="InterPro"/>
</dbReference>
<dbReference type="PANTHER" id="PTHR12133:SF1">
    <property type="entry name" value="TRNA (ADENINE(58)-N(1))-METHYLTRANSFERASE, MITOCHONDRIAL"/>
    <property type="match status" value="1"/>
</dbReference>